<dbReference type="HOGENOM" id="CLU_049915_3_0_3"/>
<dbReference type="EMBL" id="BX548174">
    <property type="protein sequence ID" value="CAE19333.1"/>
    <property type="molecule type" value="Genomic_DNA"/>
</dbReference>
<dbReference type="InterPro" id="IPR043171">
    <property type="entry name" value="Ap4A_phos1/2-like"/>
</dbReference>
<organism evidence="4 5">
    <name type="scientific">Prochlorococcus marinus subsp. pastoris (strain CCMP1986 / NIES-2087 / MED4)</name>
    <dbReference type="NCBI Taxonomy" id="59919"/>
    <lineage>
        <taxon>Bacteria</taxon>
        <taxon>Bacillati</taxon>
        <taxon>Cyanobacteriota</taxon>
        <taxon>Cyanophyceae</taxon>
        <taxon>Synechococcales</taxon>
        <taxon>Prochlorococcaceae</taxon>
        <taxon>Prochlorococcus</taxon>
    </lineage>
</organism>
<dbReference type="InterPro" id="IPR045759">
    <property type="entry name" value="Ap4A_phos1/2_N"/>
</dbReference>
<dbReference type="Proteomes" id="UP000001026">
    <property type="component" value="Chromosome"/>
</dbReference>
<accession>Q7V1J6</accession>
<sequence length="276" mass="32420">MRNEKYWVKALDQTHLSITNNGLFPLKTTVVTREYYNKNDFIIRELDTSRFTKKNNYGPNQNPFNPWDKILEVDKVGTNHQLILNKYPVQKGHILLITNTWRPQDGWLDINDWIAIQMVNEDTSGLWFFNSSPIAGASQPHRHFQLLRRDHGEIICPREKWFLDFENNNDQDSKLKKNTVVSKFNFLNNSINIYNLYLELSNKIGLGNPIDDEKPRFPYNILITNNWIAIIKRKYDHVHGFSVNGLGFAGYLLVTEKSNINYLKKYGPEKLLENFV</sequence>
<protein>
    <submittedName>
        <fullName evidence="4">Possible ATP adenylyltransferase</fullName>
        <ecNumber evidence="4">2.7.7.53</ecNumber>
    </submittedName>
</protein>
<evidence type="ECO:0000259" key="2">
    <source>
        <dbReference type="Pfam" id="PF09830"/>
    </source>
</evidence>
<keyword evidence="4" id="KW-0808">Transferase</keyword>
<dbReference type="GO" id="GO:0005524">
    <property type="term" value="F:ATP binding"/>
    <property type="evidence" value="ECO:0007669"/>
    <property type="project" value="InterPro"/>
</dbReference>
<dbReference type="InterPro" id="IPR009163">
    <property type="entry name" value="Ap4A_phos1/2"/>
</dbReference>
<evidence type="ECO:0000259" key="3">
    <source>
        <dbReference type="Pfam" id="PF19327"/>
    </source>
</evidence>
<dbReference type="PANTHER" id="PTHR38420:SF1">
    <property type="entry name" value="PUTATIVE (AFU_ORTHOLOGUE AFUA_5G14690)-RELATED"/>
    <property type="match status" value="1"/>
</dbReference>
<evidence type="ECO:0000313" key="4">
    <source>
        <dbReference type="EMBL" id="CAE19333.1"/>
    </source>
</evidence>
<dbReference type="AlphaFoldDB" id="Q7V1J6"/>
<dbReference type="OrthoDB" id="421767at2"/>
<evidence type="ECO:0000313" key="5">
    <source>
        <dbReference type="Proteomes" id="UP000001026"/>
    </source>
</evidence>
<reference evidence="4 5" key="1">
    <citation type="journal article" date="2003" name="Nature">
        <title>Genome divergence in two Prochlorococcus ecotypes reflects oceanic niche differentiation.</title>
        <authorList>
            <person name="Rocap G."/>
            <person name="Larimer F.W."/>
            <person name="Lamerdin J.E."/>
            <person name="Malfatti S."/>
            <person name="Chain P."/>
            <person name="Ahlgren N.A."/>
            <person name="Arellano A."/>
            <person name="Coleman M."/>
            <person name="Hauser L."/>
            <person name="Hess W.R."/>
            <person name="Johnson Z.I."/>
            <person name="Land M.L."/>
            <person name="Lindell D."/>
            <person name="Post A.F."/>
            <person name="Regala W."/>
            <person name="Shah M."/>
            <person name="Shaw S.L."/>
            <person name="Steglich C."/>
            <person name="Sullivan M.B."/>
            <person name="Ting C.S."/>
            <person name="Tolonen A."/>
            <person name="Webb E.A."/>
            <person name="Zinser E.R."/>
            <person name="Chisholm S.W."/>
        </authorList>
    </citation>
    <scope>NUCLEOTIDE SEQUENCE [LARGE SCALE GENOMIC DNA]</scope>
    <source>
        <strain evidence="5">CCMP1986 / NIES-2087 / MED4</strain>
    </source>
</reference>
<dbReference type="PIRSF" id="PIRSF000846">
    <property type="entry name" value="ATP_adenylyltr"/>
    <property type="match status" value="1"/>
</dbReference>
<dbReference type="InterPro" id="IPR019200">
    <property type="entry name" value="ATP_adenylylTrfase_C"/>
</dbReference>
<dbReference type="InterPro" id="IPR036265">
    <property type="entry name" value="HIT-like_sf"/>
</dbReference>
<evidence type="ECO:0000256" key="1">
    <source>
        <dbReference type="PIRSR" id="PIRSR000846-1"/>
    </source>
</evidence>
<dbReference type="PANTHER" id="PTHR38420">
    <property type="entry name" value="AP-4-A PHOSPHORYLASE II"/>
    <property type="match status" value="1"/>
</dbReference>
<dbReference type="Pfam" id="PF09830">
    <property type="entry name" value="ATP_transf"/>
    <property type="match status" value="1"/>
</dbReference>
<feature type="domain" description="ATP adenylyltransferase C-terminal" evidence="2">
    <location>
        <begin position="191"/>
        <end position="274"/>
    </location>
</feature>
<dbReference type="GO" id="GO:0003877">
    <property type="term" value="F:ATP:ADP adenylyltransferase activity"/>
    <property type="evidence" value="ECO:0007669"/>
    <property type="project" value="UniProtKB-EC"/>
</dbReference>
<gene>
    <name evidence="4" type="ordered locus">PMM0874</name>
</gene>
<dbReference type="eggNOG" id="COG4360">
    <property type="taxonomic scope" value="Bacteria"/>
</dbReference>
<dbReference type="Gene3D" id="3.30.428.70">
    <property type="match status" value="1"/>
</dbReference>
<dbReference type="GO" id="GO:0009117">
    <property type="term" value="P:nucleotide metabolic process"/>
    <property type="evidence" value="ECO:0007669"/>
    <property type="project" value="InterPro"/>
</dbReference>
<dbReference type="STRING" id="59919.PMM0874"/>
<feature type="active site" description="Nucleophile" evidence="1">
    <location>
        <position position="143"/>
    </location>
</feature>
<dbReference type="KEGG" id="pmm:PMM0874"/>
<feature type="domain" description="Ap4A phosphorylase 1/2 N-terminal" evidence="3">
    <location>
        <begin position="3"/>
        <end position="148"/>
    </location>
</feature>
<keyword evidence="4" id="KW-0548">Nucleotidyltransferase</keyword>
<dbReference type="RefSeq" id="WP_011132507.1">
    <property type="nucleotide sequence ID" value="NC_005072.1"/>
</dbReference>
<dbReference type="Pfam" id="PF19327">
    <property type="entry name" value="Ap4A_phos_N"/>
    <property type="match status" value="1"/>
</dbReference>
<dbReference type="SUPFAM" id="SSF54197">
    <property type="entry name" value="HIT-like"/>
    <property type="match status" value="1"/>
</dbReference>
<proteinExistence type="predicted"/>
<name>Q7V1J6_PROMP</name>
<dbReference type="EC" id="2.7.7.53" evidence="4"/>